<evidence type="ECO:0000313" key="3">
    <source>
        <dbReference type="EMBL" id="MVP01719.1"/>
    </source>
</evidence>
<keyword evidence="4" id="KW-1185">Reference proteome</keyword>
<name>A0A7X3K0Y5_9BACL</name>
<dbReference type="Proteomes" id="UP000490800">
    <property type="component" value="Unassembled WGS sequence"/>
</dbReference>
<feature type="compositionally biased region" description="Polar residues" evidence="1">
    <location>
        <begin position="456"/>
        <end position="484"/>
    </location>
</feature>
<feature type="region of interest" description="Disordered" evidence="1">
    <location>
        <begin position="451"/>
        <end position="490"/>
    </location>
</feature>
<organism evidence="3 4">
    <name type="scientific">Paenibacillus lutrae</name>
    <dbReference type="NCBI Taxonomy" id="2078573"/>
    <lineage>
        <taxon>Bacteria</taxon>
        <taxon>Bacillati</taxon>
        <taxon>Bacillota</taxon>
        <taxon>Bacilli</taxon>
        <taxon>Bacillales</taxon>
        <taxon>Paenibacillaceae</taxon>
        <taxon>Paenibacillus</taxon>
    </lineage>
</organism>
<sequence length="506" mass="58270">MRLTNLLHFTENHRFCVYRDFALSSLDYKMLSSIYQPMIGGYAISLYHTLFQQLSADKAGYAGLEQQRKLFLSMELDPGERSRKLFIEQTSRLEAVGLLQTSRIYVPEEEDYIYEYTLFCPLSPNEFFRNQHLTLLLRDKIGKFMLLSLRDDLTTPEPEELTGADSENLSVPFYELFSLNTHVIDYELEQALYEASAGKQTGQPMDVTTKGYEYADLITRFPRGSYNRIHVENLKYKPEMMISINMVARKYSLTLQETCRLLDEDGMFDDDGELQIDSLQYKANLYFRQGKKREEERERFLQRAEANSVDSSSPEAAEAASRAVEMQYYLEVPAFLQASNNEHQYNTLLKNEPYTRVLQSFFTQGPVPNGVLDIFEKIDLNYKLKEEVINVLIHYIHIDKRSWAKSSIEAVASDMLGKHIATFEEAVDYVRQRIKFREQAAAKAAAAKASGAGTYSGRSRTRTPASKTQKPQIPIVQNSGQTTRVTDEELEEMLSKAKRLDEMFNS</sequence>
<comment type="caution">
    <text evidence="3">The sequence shown here is derived from an EMBL/GenBank/DDBJ whole genome shotgun (WGS) entry which is preliminary data.</text>
</comment>
<dbReference type="InterPro" id="IPR058660">
    <property type="entry name" value="WHD_DnaB"/>
</dbReference>
<dbReference type="Pfam" id="PF25888">
    <property type="entry name" value="WHD_DnaB"/>
    <property type="match status" value="1"/>
</dbReference>
<proteinExistence type="predicted"/>
<keyword evidence="3" id="KW-0347">Helicase</keyword>
<evidence type="ECO:0000313" key="4">
    <source>
        <dbReference type="Proteomes" id="UP000490800"/>
    </source>
</evidence>
<evidence type="ECO:0000256" key="1">
    <source>
        <dbReference type="SAM" id="MobiDB-lite"/>
    </source>
</evidence>
<dbReference type="GO" id="GO:0004386">
    <property type="term" value="F:helicase activity"/>
    <property type="evidence" value="ECO:0007669"/>
    <property type="project" value="UniProtKB-KW"/>
</dbReference>
<dbReference type="EMBL" id="RHLK01000015">
    <property type="protein sequence ID" value="MVP01719.1"/>
    <property type="molecule type" value="Genomic_DNA"/>
</dbReference>
<dbReference type="OrthoDB" id="2082007at2"/>
<keyword evidence="3" id="KW-0378">Hydrolase</keyword>
<evidence type="ECO:0000259" key="2">
    <source>
        <dbReference type="Pfam" id="PF25888"/>
    </source>
</evidence>
<dbReference type="RefSeq" id="WP_157338160.1">
    <property type="nucleotide sequence ID" value="NZ_RHLK01000015.1"/>
</dbReference>
<accession>A0A7X3K0Y5</accession>
<gene>
    <name evidence="3" type="ORF">EDM21_19685</name>
</gene>
<feature type="domain" description="Replicative helicase loading/DNA remodeling protein DnaB N-terminal winged helix" evidence="2">
    <location>
        <begin position="13"/>
        <end position="184"/>
    </location>
</feature>
<dbReference type="AlphaFoldDB" id="A0A7X3K0Y5"/>
<keyword evidence="3" id="KW-0067">ATP-binding</keyword>
<keyword evidence="3" id="KW-0547">Nucleotide-binding</keyword>
<reference evidence="3 4" key="1">
    <citation type="journal article" date="2019" name="Microorganisms">
        <title>Paenibacillus lutrae sp. nov., A Chitinolytic Species Isolated from A River Otter in Castril Natural Park, Granada, Spain.</title>
        <authorList>
            <person name="Rodriguez M."/>
            <person name="Reina J.C."/>
            <person name="Bejar V."/>
            <person name="Llamas I."/>
        </authorList>
    </citation>
    <scope>NUCLEOTIDE SEQUENCE [LARGE SCALE GENOMIC DNA]</scope>
    <source>
        <strain evidence="3 4">N10</strain>
    </source>
</reference>
<protein>
    <submittedName>
        <fullName evidence="3">Helicase DnaB</fullName>
    </submittedName>
</protein>